<dbReference type="EMBL" id="VSSQ01079379">
    <property type="protein sequence ID" value="MPN28918.1"/>
    <property type="molecule type" value="Genomic_DNA"/>
</dbReference>
<dbReference type="AlphaFoldDB" id="A0A645GPS7"/>
<accession>A0A645GPS7</accession>
<name>A0A645GPS7_9ZZZZ</name>
<sequence length="45" mass="5359">MKKDELIVFEDGEMELKVSFDLLKRIIYIILLVKIKGGYYNGIYF</sequence>
<protein>
    <submittedName>
        <fullName evidence="1">Uncharacterized protein</fullName>
    </submittedName>
</protein>
<organism evidence="1">
    <name type="scientific">bioreactor metagenome</name>
    <dbReference type="NCBI Taxonomy" id="1076179"/>
    <lineage>
        <taxon>unclassified sequences</taxon>
        <taxon>metagenomes</taxon>
        <taxon>ecological metagenomes</taxon>
    </lineage>
</organism>
<comment type="caution">
    <text evidence="1">The sequence shown here is derived from an EMBL/GenBank/DDBJ whole genome shotgun (WGS) entry which is preliminary data.</text>
</comment>
<gene>
    <name evidence="1" type="ORF">SDC9_176363</name>
</gene>
<reference evidence="1" key="1">
    <citation type="submission" date="2019-08" db="EMBL/GenBank/DDBJ databases">
        <authorList>
            <person name="Kucharzyk K."/>
            <person name="Murdoch R.W."/>
            <person name="Higgins S."/>
            <person name="Loffler F."/>
        </authorList>
    </citation>
    <scope>NUCLEOTIDE SEQUENCE</scope>
</reference>
<proteinExistence type="predicted"/>
<evidence type="ECO:0000313" key="1">
    <source>
        <dbReference type="EMBL" id="MPN28918.1"/>
    </source>
</evidence>